<dbReference type="GO" id="GO:0005634">
    <property type="term" value="C:nucleus"/>
    <property type="evidence" value="ECO:0007669"/>
    <property type="project" value="TreeGrafter"/>
</dbReference>
<gene>
    <name evidence="8" type="ORF">Agabi119p4_8755</name>
</gene>
<feature type="region of interest" description="Disordered" evidence="6">
    <location>
        <begin position="362"/>
        <end position="384"/>
    </location>
</feature>
<protein>
    <recommendedName>
        <fullName evidence="7">RING-type domain-containing protein</fullName>
    </recommendedName>
</protein>
<feature type="compositionally biased region" description="Acidic residues" evidence="6">
    <location>
        <begin position="632"/>
        <end position="641"/>
    </location>
</feature>
<accession>A0A8H7EXQ5</accession>
<feature type="region of interest" description="Disordered" evidence="6">
    <location>
        <begin position="488"/>
        <end position="641"/>
    </location>
</feature>
<feature type="compositionally biased region" description="Pro residues" evidence="6">
    <location>
        <begin position="363"/>
        <end position="372"/>
    </location>
</feature>
<feature type="compositionally biased region" description="Polar residues" evidence="6">
    <location>
        <begin position="162"/>
        <end position="172"/>
    </location>
</feature>
<feature type="compositionally biased region" description="Low complexity" evidence="6">
    <location>
        <begin position="97"/>
        <end position="107"/>
    </location>
</feature>
<feature type="region of interest" description="Disordered" evidence="6">
    <location>
        <begin position="653"/>
        <end position="753"/>
    </location>
</feature>
<comment type="caution">
    <text evidence="8">The sequence shown here is derived from an EMBL/GenBank/DDBJ whole genome shotgun (WGS) entry which is preliminary data.</text>
</comment>
<proteinExistence type="predicted"/>
<sequence>MPARNATPGPSTLSQQPDILQPHISKKRGISDHTADEGPRSKKHRKDLEVTDIDDKSAVVNLSGSRDNKKKRRKKKKKSPLTVPEIDQDRIILHTGSKAPASSSLASSTTLSRASASPPVLVAPLAIVSSHSEPLTAVGEESDNPPFSLTNKGKGRAVSEGPDNTSSRSVVGSPQERDTMKAAQTKIAELTAQLESQKQRLTRHEDNLSHLQQSLTCEICLDLLYKPYALNPCGHVVCYMCLVRWFTNIQGGATNPNVEPPTTQEDVHRLLTGQPATRGVFLRNRKTCPLCRAAMVERPVEIWSIKSMVANLVKSKLADLPSSPPPSATETPGARSKQSTSHNDPWRNIFRKSRVRAIDEPFRPPVQFYPPPPEHHEGEGGEAWGMQDMGMYDAEDGGIYRCLDCMHEIWGGLCTHCQREYTGHARFDRDDDEDDEDVGEEGENFLGRRLRQIRAHNGPWGWEIEAVDDHEDDDDDIDADEYFGWGPAPYWRDMGLSDDESLSGDDLDEGESSEGEWSGDEEDHERALFEALREAREEGGIAHIEPVEEEEAQEHEPYHSDSASGTDSDVHERPDSDDEEEYEDSFIDDEEEDGVNDHNRRTRQRRSREHSVINPVDSEDEPEGGHTVLDVLDQEDTDEESLDARAVARRIGRGMRLGGGGVEYGTDMDSPFRGLRGHSIVDDSDDDEEDGYGTDMDSPFQGQRGRHNYGRRMYEGDDDDDDDEDEEEEVRPRRYRAGLRHQLPLEFSSDSDY</sequence>
<dbReference type="PROSITE" id="PS00518">
    <property type="entry name" value="ZF_RING_1"/>
    <property type="match status" value="1"/>
</dbReference>
<keyword evidence="2 4" id="KW-0863">Zinc-finger</keyword>
<feature type="compositionally biased region" description="Acidic residues" evidence="6">
    <location>
        <begin position="682"/>
        <end position="692"/>
    </location>
</feature>
<evidence type="ECO:0000256" key="6">
    <source>
        <dbReference type="SAM" id="MobiDB-lite"/>
    </source>
</evidence>
<dbReference type="AlphaFoldDB" id="A0A8H7EXQ5"/>
<dbReference type="PANTHER" id="PTHR15898">
    <property type="entry name" value="BIFUNCTIONAL APOPTOSIS REGULATOR"/>
    <property type="match status" value="1"/>
</dbReference>
<feature type="compositionally biased region" description="Polar residues" evidence="6">
    <location>
        <begin position="8"/>
        <end position="18"/>
    </location>
</feature>
<feature type="compositionally biased region" description="Acidic residues" evidence="6">
    <location>
        <begin position="716"/>
        <end position="729"/>
    </location>
</feature>
<feature type="coiled-coil region" evidence="5">
    <location>
        <begin position="180"/>
        <end position="214"/>
    </location>
</feature>
<feature type="compositionally biased region" description="Basic residues" evidence="6">
    <location>
        <begin position="68"/>
        <end position="79"/>
    </location>
</feature>
<keyword evidence="5" id="KW-0175">Coiled coil</keyword>
<dbReference type="Pfam" id="PF13923">
    <property type="entry name" value="zf-C3HC4_2"/>
    <property type="match status" value="1"/>
</dbReference>
<evidence type="ECO:0000313" key="8">
    <source>
        <dbReference type="EMBL" id="KAF7762162.1"/>
    </source>
</evidence>
<dbReference type="PANTHER" id="PTHR15898:SF13">
    <property type="entry name" value="BIFUNCTIONAL APOPTOSIS REGULATOR"/>
    <property type="match status" value="1"/>
</dbReference>
<dbReference type="SUPFAM" id="SSF57850">
    <property type="entry name" value="RING/U-box"/>
    <property type="match status" value="1"/>
</dbReference>
<dbReference type="Proteomes" id="UP000629468">
    <property type="component" value="Unassembled WGS sequence"/>
</dbReference>
<dbReference type="InterPro" id="IPR017907">
    <property type="entry name" value="Znf_RING_CS"/>
</dbReference>
<dbReference type="InterPro" id="IPR001841">
    <property type="entry name" value="Znf_RING"/>
</dbReference>
<evidence type="ECO:0000313" key="9">
    <source>
        <dbReference type="Proteomes" id="UP000629468"/>
    </source>
</evidence>
<dbReference type="Gene3D" id="3.30.40.10">
    <property type="entry name" value="Zinc/RING finger domain, C3HC4 (zinc finger)"/>
    <property type="match status" value="1"/>
</dbReference>
<evidence type="ECO:0000256" key="4">
    <source>
        <dbReference type="PROSITE-ProRule" id="PRU00175"/>
    </source>
</evidence>
<dbReference type="GO" id="GO:0008270">
    <property type="term" value="F:zinc ion binding"/>
    <property type="evidence" value="ECO:0007669"/>
    <property type="project" value="UniProtKB-KW"/>
</dbReference>
<evidence type="ECO:0000259" key="7">
    <source>
        <dbReference type="PROSITE" id="PS50089"/>
    </source>
</evidence>
<dbReference type="InterPro" id="IPR013083">
    <property type="entry name" value="Znf_RING/FYVE/PHD"/>
</dbReference>
<dbReference type="GO" id="GO:0043161">
    <property type="term" value="P:proteasome-mediated ubiquitin-dependent protein catabolic process"/>
    <property type="evidence" value="ECO:0007669"/>
    <property type="project" value="TreeGrafter"/>
</dbReference>
<feature type="region of interest" description="Disordered" evidence="6">
    <location>
        <begin position="1"/>
        <end position="107"/>
    </location>
</feature>
<evidence type="ECO:0000256" key="3">
    <source>
        <dbReference type="ARBA" id="ARBA00022833"/>
    </source>
</evidence>
<dbReference type="SMART" id="SM00184">
    <property type="entry name" value="RING"/>
    <property type="match status" value="1"/>
</dbReference>
<dbReference type="PROSITE" id="PS50089">
    <property type="entry name" value="ZF_RING_2"/>
    <property type="match status" value="1"/>
</dbReference>
<feature type="domain" description="RING-type" evidence="7">
    <location>
        <begin position="217"/>
        <end position="292"/>
    </location>
</feature>
<dbReference type="GO" id="GO:0061630">
    <property type="term" value="F:ubiquitin protein ligase activity"/>
    <property type="evidence" value="ECO:0007669"/>
    <property type="project" value="TreeGrafter"/>
</dbReference>
<keyword evidence="3" id="KW-0862">Zinc</keyword>
<feature type="compositionally biased region" description="Basic and acidic residues" evidence="6">
    <location>
        <begin position="524"/>
        <end position="540"/>
    </location>
</feature>
<name>A0A8H7EXQ5_AGABI</name>
<evidence type="ECO:0000256" key="5">
    <source>
        <dbReference type="SAM" id="Coils"/>
    </source>
</evidence>
<keyword evidence="1" id="KW-0479">Metal-binding</keyword>
<feature type="compositionally biased region" description="Basic and acidic residues" evidence="6">
    <location>
        <begin position="29"/>
        <end position="57"/>
    </location>
</feature>
<feature type="compositionally biased region" description="Acidic residues" evidence="6">
    <location>
        <begin position="496"/>
        <end position="523"/>
    </location>
</feature>
<feature type="region of interest" description="Disordered" evidence="6">
    <location>
        <begin position="135"/>
        <end position="180"/>
    </location>
</feature>
<evidence type="ECO:0000256" key="1">
    <source>
        <dbReference type="ARBA" id="ARBA00022723"/>
    </source>
</evidence>
<organism evidence="8 9">
    <name type="scientific">Agaricus bisporus var. burnettii</name>
    <dbReference type="NCBI Taxonomy" id="192524"/>
    <lineage>
        <taxon>Eukaryota</taxon>
        <taxon>Fungi</taxon>
        <taxon>Dikarya</taxon>
        <taxon>Basidiomycota</taxon>
        <taxon>Agaricomycotina</taxon>
        <taxon>Agaricomycetes</taxon>
        <taxon>Agaricomycetidae</taxon>
        <taxon>Agaricales</taxon>
        <taxon>Agaricineae</taxon>
        <taxon>Agaricaceae</taxon>
        <taxon>Agaricus</taxon>
    </lineage>
</organism>
<evidence type="ECO:0000256" key="2">
    <source>
        <dbReference type="ARBA" id="ARBA00022771"/>
    </source>
</evidence>
<feature type="region of interest" description="Disordered" evidence="6">
    <location>
        <begin position="319"/>
        <end position="348"/>
    </location>
</feature>
<dbReference type="EMBL" id="JABXXO010000012">
    <property type="protein sequence ID" value="KAF7762162.1"/>
    <property type="molecule type" value="Genomic_DNA"/>
</dbReference>
<feature type="compositionally biased region" description="Acidic residues" evidence="6">
    <location>
        <begin position="575"/>
        <end position="594"/>
    </location>
</feature>
<reference evidence="8 9" key="1">
    <citation type="journal article" name="Sci. Rep.">
        <title>Telomere-to-telomere assembled and centromere annotated genomes of the two main subspecies of the button mushroom Agaricus bisporus reveal especially polymorphic chromosome ends.</title>
        <authorList>
            <person name="Sonnenberg A.S.M."/>
            <person name="Sedaghat-Telgerd N."/>
            <person name="Lavrijssen B."/>
            <person name="Ohm R.A."/>
            <person name="Hendrickx P.M."/>
            <person name="Scholtmeijer K."/>
            <person name="Baars J.J.P."/>
            <person name="van Peer A."/>
        </authorList>
    </citation>
    <scope>NUCLEOTIDE SEQUENCE [LARGE SCALE GENOMIC DNA]</scope>
    <source>
        <strain evidence="8 9">H119_p4</strain>
    </source>
</reference>